<dbReference type="KEGG" id="cdet:87943246"/>
<evidence type="ECO:0000313" key="3">
    <source>
        <dbReference type="Proteomes" id="UP001322277"/>
    </source>
</evidence>
<gene>
    <name evidence="2" type="ORF">CDEST_06743</name>
</gene>
<dbReference type="AlphaFoldDB" id="A0AAX4IFQ2"/>
<protein>
    <submittedName>
        <fullName evidence="2">Uncharacterized protein</fullName>
    </submittedName>
</protein>
<evidence type="ECO:0000313" key="2">
    <source>
        <dbReference type="EMBL" id="WQF81729.1"/>
    </source>
</evidence>
<name>A0AAX4IFQ2_9PEZI</name>
<dbReference type="Proteomes" id="UP001322277">
    <property type="component" value="Chromosome 4"/>
</dbReference>
<dbReference type="RefSeq" id="XP_062778953.1">
    <property type="nucleotide sequence ID" value="XM_062922902.1"/>
</dbReference>
<feature type="compositionally biased region" description="Low complexity" evidence="1">
    <location>
        <begin position="1"/>
        <end position="22"/>
    </location>
</feature>
<evidence type="ECO:0000256" key="1">
    <source>
        <dbReference type="SAM" id="MobiDB-lite"/>
    </source>
</evidence>
<organism evidence="2 3">
    <name type="scientific">Colletotrichum destructivum</name>
    <dbReference type="NCBI Taxonomy" id="34406"/>
    <lineage>
        <taxon>Eukaryota</taxon>
        <taxon>Fungi</taxon>
        <taxon>Dikarya</taxon>
        <taxon>Ascomycota</taxon>
        <taxon>Pezizomycotina</taxon>
        <taxon>Sordariomycetes</taxon>
        <taxon>Hypocreomycetidae</taxon>
        <taxon>Glomerellales</taxon>
        <taxon>Glomerellaceae</taxon>
        <taxon>Colletotrichum</taxon>
        <taxon>Colletotrichum destructivum species complex</taxon>
    </lineage>
</organism>
<reference evidence="3" key="1">
    <citation type="journal article" date="2023" name="bioRxiv">
        <title>Complete genome of the Medicago anthracnose fungus, Colletotrichum destructivum, reveals a mini-chromosome-like region within a core chromosome.</title>
        <authorList>
            <person name="Lapalu N."/>
            <person name="Simon A."/>
            <person name="Lu A."/>
            <person name="Plaumann P.-L."/>
            <person name="Amselem J."/>
            <person name="Pigne S."/>
            <person name="Auger A."/>
            <person name="Koch C."/>
            <person name="Dallery J.-F."/>
            <person name="O'Connell R.J."/>
        </authorList>
    </citation>
    <scope>NUCLEOTIDE SEQUENCE [LARGE SCALE GENOMIC DNA]</scope>
    <source>
        <strain evidence="3">CBS 520.97</strain>
    </source>
</reference>
<dbReference type="GeneID" id="87943246"/>
<feature type="region of interest" description="Disordered" evidence="1">
    <location>
        <begin position="1"/>
        <end position="25"/>
    </location>
</feature>
<accession>A0AAX4IFQ2</accession>
<sequence>MSSCLASRSSRPCSRPWPSWPSNPQTSITLTEPNLFLEITGFLAYLEGYTRQQARLLMNEAAISAVAPWTKALNKVSATTMERLSKLQGHPILEELNHRSANEYNIDPFKCEIQQTTLRNYMQA</sequence>
<dbReference type="EMBL" id="CP137308">
    <property type="protein sequence ID" value="WQF81729.1"/>
    <property type="molecule type" value="Genomic_DNA"/>
</dbReference>
<keyword evidence="3" id="KW-1185">Reference proteome</keyword>
<proteinExistence type="predicted"/>